<dbReference type="NCBIfam" id="NF033181">
    <property type="entry name" value="NiFeSe_hydrog"/>
    <property type="match status" value="1"/>
</dbReference>
<evidence type="ECO:0000256" key="7">
    <source>
        <dbReference type="ARBA" id="ARBA00023002"/>
    </source>
</evidence>
<evidence type="ECO:0000313" key="11">
    <source>
        <dbReference type="Proteomes" id="UP000053947"/>
    </source>
</evidence>
<dbReference type="PANTHER" id="PTHR42958">
    <property type="entry name" value="HYDROGENASE-2 LARGE CHAIN"/>
    <property type="match status" value="1"/>
</dbReference>
<comment type="cofactor">
    <cofactor evidence="8">
        <name>Fe cation</name>
        <dbReference type="ChEBI" id="CHEBI:24875"/>
    </cofactor>
</comment>
<keyword evidence="11" id="KW-1185">Reference proteome</keyword>
<dbReference type="InterPro" id="IPR029014">
    <property type="entry name" value="NiFe-Hase_large"/>
</dbReference>
<dbReference type="GO" id="GO:0030313">
    <property type="term" value="C:cell envelope"/>
    <property type="evidence" value="ECO:0007669"/>
    <property type="project" value="UniProtKB-SubCell"/>
</dbReference>
<organism evidence="10 11">
    <name type="scientific">Dehalogenimonas alkenigignens</name>
    <dbReference type="NCBI Taxonomy" id="1217799"/>
    <lineage>
        <taxon>Bacteria</taxon>
        <taxon>Bacillati</taxon>
        <taxon>Chloroflexota</taxon>
        <taxon>Dehalococcoidia</taxon>
        <taxon>Dehalococcoidales</taxon>
        <taxon>Dehalococcoidaceae</taxon>
        <taxon>Dehalogenimonas</taxon>
    </lineage>
</organism>
<evidence type="ECO:0000256" key="4">
    <source>
        <dbReference type="ARBA" id="ARBA00011771"/>
    </source>
</evidence>
<dbReference type="InterPro" id="IPR001501">
    <property type="entry name" value="Ni-dep_hyd_lsu"/>
</dbReference>
<evidence type="ECO:0000256" key="3">
    <source>
        <dbReference type="ARBA" id="ARBA00009292"/>
    </source>
</evidence>
<dbReference type="PANTHER" id="PTHR42958:SF2">
    <property type="entry name" value="UPTAKE HYDROGENASE LARGE SUBUNIT"/>
    <property type="match status" value="1"/>
</dbReference>
<protein>
    <submittedName>
        <fullName evidence="10">Ni,Fe-hydrogenase I large subunit</fullName>
        <ecNumber evidence="10">1.12.99.6</ecNumber>
    </submittedName>
</protein>
<feature type="binding site" evidence="8">
    <location>
        <position position="63"/>
    </location>
    <ligand>
        <name>Fe cation</name>
        <dbReference type="ChEBI" id="CHEBI:24875"/>
    </ligand>
</feature>
<dbReference type="FunFam" id="1.10.645.10:FF:000002">
    <property type="entry name" value="Hydrogenase 2 large subunit"/>
    <property type="match status" value="1"/>
</dbReference>
<keyword evidence="7 9" id="KW-0560">Oxidoreductase</keyword>
<feature type="binding site" evidence="8">
    <location>
        <position position="502"/>
    </location>
    <ligand>
        <name>Ni(2+)</name>
        <dbReference type="ChEBI" id="CHEBI:49786"/>
    </ligand>
</feature>
<gene>
    <name evidence="10" type="ORF">DEALK_07970</name>
</gene>
<dbReference type="AlphaFoldDB" id="A0A0W0GHB4"/>
<keyword evidence="6 8" id="KW-0479">Metal-binding</keyword>
<keyword evidence="8" id="KW-0408">Iron</keyword>
<keyword evidence="5 8" id="KW-0533">Nickel</keyword>
<evidence type="ECO:0000256" key="5">
    <source>
        <dbReference type="ARBA" id="ARBA00022596"/>
    </source>
</evidence>
<dbReference type="Proteomes" id="UP000053947">
    <property type="component" value="Unassembled WGS sequence"/>
</dbReference>
<feature type="binding site" evidence="8">
    <location>
        <position position="63"/>
    </location>
    <ligand>
        <name>Ni(2+)</name>
        <dbReference type="ChEBI" id="CHEBI:49786"/>
    </ligand>
</feature>
<dbReference type="RefSeq" id="WP_058438901.1">
    <property type="nucleotide sequence ID" value="NZ_KQ758903.1"/>
</dbReference>
<dbReference type="STRING" id="1217799.DEALK_07970"/>
<dbReference type="GO" id="GO:0016151">
    <property type="term" value="F:nickel cation binding"/>
    <property type="evidence" value="ECO:0007669"/>
    <property type="project" value="InterPro"/>
</dbReference>
<dbReference type="EMBL" id="LFDV01000002">
    <property type="protein sequence ID" value="KTB47952.1"/>
    <property type="molecule type" value="Genomic_DNA"/>
</dbReference>
<evidence type="ECO:0000313" key="10">
    <source>
        <dbReference type="EMBL" id="KTB47952.1"/>
    </source>
</evidence>
<feature type="binding site" evidence="8">
    <location>
        <position position="60"/>
    </location>
    <ligand>
        <name>Ni(2+)</name>
        <dbReference type="ChEBI" id="CHEBI:49786"/>
    </ligand>
</feature>
<dbReference type="GO" id="GO:0033748">
    <property type="term" value="F:hydrogenase (acceptor) activity"/>
    <property type="evidence" value="ECO:0007669"/>
    <property type="project" value="UniProtKB-EC"/>
</dbReference>
<keyword evidence="8" id="KW-0460">Magnesium</keyword>
<evidence type="ECO:0000256" key="1">
    <source>
        <dbReference type="ARBA" id="ARBA00001967"/>
    </source>
</evidence>
<evidence type="ECO:0000256" key="2">
    <source>
        <dbReference type="ARBA" id="ARBA00004196"/>
    </source>
</evidence>
<feature type="binding site" evidence="8">
    <location>
        <position position="41"/>
    </location>
    <ligand>
        <name>Mg(2+)</name>
        <dbReference type="ChEBI" id="CHEBI:18420"/>
    </ligand>
</feature>
<comment type="cofactor">
    <cofactor evidence="1 8">
        <name>Ni(2+)</name>
        <dbReference type="ChEBI" id="CHEBI:49786"/>
    </cofactor>
</comment>
<evidence type="ECO:0000256" key="8">
    <source>
        <dbReference type="PIRSR" id="PIRSR601501-1"/>
    </source>
</evidence>
<dbReference type="EC" id="1.12.99.6" evidence="10"/>
<dbReference type="Gene3D" id="1.10.645.10">
    <property type="entry name" value="Cytochrome-c3 Hydrogenase, chain B"/>
    <property type="match status" value="1"/>
</dbReference>
<accession>A0A0W0GHB4</accession>
<comment type="caution">
    <text evidence="10">The sequence shown here is derived from an EMBL/GenBank/DDBJ whole genome shotgun (WGS) entry which is preliminary data.</text>
</comment>
<dbReference type="GO" id="GO:0008901">
    <property type="term" value="F:ferredoxin hydrogenase activity"/>
    <property type="evidence" value="ECO:0007669"/>
    <property type="project" value="InterPro"/>
</dbReference>
<dbReference type="InterPro" id="IPR018194">
    <property type="entry name" value="Ni-dep_hyd_lsu_Ni_BS"/>
</dbReference>
<evidence type="ECO:0000256" key="6">
    <source>
        <dbReference type="ARBA" id="ARBA00022723"/>
    </source>
</evidence>
<sequence>MGTIVIDPISRIEGHLKIEVVVENGVVKDAHSSGTLFRGFEIFMKGHNPTDAQHYTQRICGVCPVSHGVTSVLNLDSAFGIADKIPANGRIIRNLIQAGNTIQSHILHFYHLAALDYVDVTAAADYSGSDPGLIKVRDFIGRALAAGNTAMLGPFFPRYEGDYRLPKAINQKAVADYVKALDMRRLAHEMTAIYFGRIPHGPGLVVGGVTQGPTADNIQLYRQKLTVLRDFIDNVYLPDVIAVAEVYADHFEQGFGCGKVLSYGVFDFDSNADLTKRKRFQPQGVATASLSLSAMDPRSITEDVKYSRFSTPSAYPGDGDTKDDPHKTGAYTWLKAPRYKGGVHEVGPMPRMLVAYLSGDAAVKKMVDDTLAHFKAPPSVLFSTLGRHAARALECKLVADAADKWLDELKPGEPFNVPFEIPDEAEGMGLWEAPRGALGHWISIKDKKIDRYQCVVPSTWDCSPRDDKDQPGPIEQSLIGAKVKDEANPFEVVRIVRAYDPCLACAVHLVRPNGDVIGQFRVA</sequence>
<evidence type="ECO:0000256" key="9">
    <source>
        <dbReference type="RuleBase" id="RU003896"/>
    </source>
</evidence>
<reference evidence="10 11" key="1">
    <citation type="submission" date="2015-06" db="EMBL/GenBank/DDBJ databases">
        <title>Genome sequence of the organohalide-respiring Dehalogenimonas alkenigignens type strain (IP3-3T).</title>
        <authorList>
            <person name="Key T.A."/>
            <person name="Richmond D.P."/>
            <person name="Bowman K.S."/>
            <person name="Cho Y.-J."/>
            <person name="Chun J."/>
            <person name="da Costa M.S."/>
            <person name="Rainey F.A."/>
            <person name="Moe W.M."/>
        </authorList>
    </citation>
    <scope>NUCLEOTIDE SEQUENCE [LARGE SCALE GENOMIC DNA]</scope>
    <source>
        <strain evidence="10 11">IP3-3</strain>
    </source>
</reference>
<comment type="subcellular location">
    <subcellularLocation>
        <location evidence="2">Cell envelope</location>
    </subcellularLocation>
</comment>
<dbReference type="Pfam" id="PF00374">
    <property type="entry name" value="NiFeSe_Hases"/>
    <property type="match status" value="1"/>
</dbReference>
<dbReference type="PROSITE" id="PS00507">
    <property type="entry name" value="NI_HGENASE_L_1"/>
    <property type="match status" value="1"/>
</dbReference>
<comment type="subunit">
    <text evidence="4">Heterodimer of a large and a small subunit.</text>
</comment>
<dbReference type="PATRIC" id="fig|1217799.6.peg.819"/>
<comment type="similarity">
    <text evidence="3 9">Belongs to the [NiFe]/[NiFeSe] hydrogenase large subunit family.</text>
</comment>
<dbReference type="PROSITE" id="PS00508">
    <property type="entry name" value="NI_HGENASE_L_2"/>
    <property type="match status" value="1"/>
</dbReference>
<dbReference type="SUPFAM" id="SSF56762">
    <property type="entry name" value="HydB/Nqo4-like"/>
    <property type="match status" value="1"/>
</dbReference>
<dbReference type="OrthoDB" id="9761717at2"/>
<feature type="binding site" evidence="8">
    <location>
        <position position="505"/>
    </location>
    <ligand>
        <name>Fe cation</name>
        <dbReference type="ChEBI" id="CHEBI:24875"/>
    </ligand>
</feature>
<name>A0A0W0GHB4_9CHLR</name>
<proteinExistence type="inferred from homology"/>
<feature type="binding site" evidence="8">
    <location>
        <position position="508"/>
    </location>
    <ligand>
        <name>Mg(2+)</name>
        <dbReference type="ChEBI" id="CHEBI:18420"/>
    </ligand>
</feature>
<dbReference type="InterPro" id="IPR050867">
    <property type="entry name" value="NiFe/NiFeSe_hydrgnase_LSU"/>
</dbReference>